<dbReference type="OrthoDB" id="1926336at2759"/>
<dbReference type="VEuPathDB" id="FungiDB:MYCFIDRAFT_208388"/>
<dbReference type="KEGG" id="pfj:MYCFIDRAFT_208388"/>
<protein>
    <submittedName>
        <fullName evidence="3">Uncharacterized protein</fullName>
    </submittedName>
</protein>
<sequence length="679" mass="76133">MLVSASDTICSMDSGSLHGVLYLIKESASATPYRIRSLEDRELCAECDLCSSIRRDFATGSAGDGVPRIIPTHKDWPSANDTAALGCSLPSTDQPALAMVLTPPRERSSRAKKRKTCGDDRVPSIEDRTKRNATAKPLLEAEVKQEPDTGISAASDEIVVASANSNIPKLGIECCSPTARVQLSSAESITLRIAQNEIETKVYRLERDLDTARWEKVAASELHMAQIKDLSNTHNRCVAALRAFQHNETAYAFQLAQEVDRSKKAKADLAAELQATKITTKLKVEQLTAELDRSSRLRQHSDHLLQETWEENETLKSFFKAVLEANELQVRQLTINANQQSRLRQNLQHQLREVRREGETRKRAFQAERTANELKIRQLTAYVHKQSRLRQDLERQLAQARAQNGNIDNTRRIEDLQAEGGRGRNAREQAQRDYEVAKSEHAQMFIDFVKEQPDFAYSAIQISSLFHHTSTHPPNLKVFLITQITSDVPHNCFGASHQRTPDARTRAYRPIKLYCDAHLPNILLSQCAYTSVPPCSVISWPALSPCAESTWPELDVWLWTEMFMFGQQGSSLPTICIGLITILLNDGVPAHFTRLSSAHESSHSRTYVKPAQEEECRHVASCWLSSGLAILPFSWKTPLALAKVSSFCRTTSLRCSYGRTSMALRESYAKVEHVLENSS</sequence>
<name>M2ZLA7_PSEFD</name>
<keyword evidence="4" id="KW-1185">Reference proteome</keyword>
<accession>M2ZLA7</accession>
<feature type="coiled-coil region" evidence="1">
    <location>
        <begin position="330"/>
        <end position="357"/>
    </location>
</feature>
<feature type="region of interest" description="Disordered" evidence="2">
    <location>
        <begin position="103"/>
        <end position="136"/>
    </location>
</feature>
<keyword evidence="1" id="KW-0175">Coiled coil</keyword>
<evidence type="ECO:0000256" key="2">
    <source>
        <dbReference type="SAM" id="MobiDB-lite"/>
    </source>
</evidence>
<dbReference type="RefSeq" id="XP_007928972.1">
    <property type="nucleotide sequence ID" value="XM_007930781.1"/>
</dbReference>
<proteinExistence type="predicted"/>
<evidence type="ECO:0000313" key="3">
    <source>
        <dbReference type="EMBL" id="EME79849.1"/>
    </source>
</evidence>
<dbReference type="Proteomes" id="UP000016932">
    <property type="component" value="Unassembled WGS sequence"/>
</dbReference>
<evidence type="ECO:0000313" key="4">
    <source>
        <dbReference type="Proteomes" id="UP000016932"/>
    </source>
</evidence>
<evidence type="ECO:0000256" key="1">
    <source>
        <dbReference type="SAM" id="Coils"/>
    </source>
</evidence>
<feature type="coiled-coil region" evidence="1">
    <location>
        <begin position="383"/>
        <end position="410"/>
    </location>
</feature>
<dbReference type="AlphaFoldDB" id="M2ZLA7"/>
<dbReference type="GeneID" id="19336670"/>
<gene>
    <name evidence="3" type="ORF">MYCFIDRAFT_208388</name>
</gene>
<reference evidence="3 4" key="1">
    <citation type="journal article" date="2012" name="PLoS Pathog.">
        <title>Diverse lifestyles and strategies of plant pathogenesis encoded in the genomes of eighteen Dothideomycetes fungi.</title>
        <authorList>
            <person name="Ohm R.A."/>
            <person name="Feau N."/>
            <person name="Henrissat B."/>
            <person name="Schoch C.L."/>
            <person name="Horwitz B.A."/>
            <person name="Barry K.W."/>
            <person name="Condon B.J."/>
            <person name="Copeland A.C."/>
            <person name="Dhillon B."/>
            <person name="Glaser F."/>
            <person name="Hesse C.N."/>
            <person name="Kosti I."/>
            <person name="LaButti K."/>
            <person name="Lindquist E.A."/>
            <person name="Lucas S."/>
            <person name="Salamov A.A."/>
            <person name="Bradshaw R.E."/>
            <person name="Ciuffetti L."/>
            <person name="Hamelin R.C."/>
            <person name="Kema G.H.J."/>
            <person name="Lawrence C."/>
            <person name="Scott J.A."/>
            <person name="Spatafora J.W."/>
            <person name="Turgeon B.G."/>
            <person name="de Wit P.J.G.M."/>
            <person name="Zhong S."/>
            <person name="Goodwin S.B."/>
            <person name="Grigoriev I.V."/>
        </authorList>
    </citation>
    <scope>NUCLEOTIDE SEQUENCE [LARGE SCALE GENOMIC DNA]</scope>
    <source>
        <strain evidence="3 4">CIRAD86</strain>
    </source>
</reference>
<dbReference type="EMBL" id="KB446561">
    <property type="protein sequence ID" value="EME79849.1"/>
    <property type="molecule type" value="Genomic_DNA"/>
</dbReference>
<organism evidence="3 4">
    <name type="scientific">Pseudocercospora fijiensis (strain CIRAD86)</name>
    <name type="common">Black leaf streak disease fungus</name>
    <name type="synonym">Mycosphaerella fijiensis</name>
    <dbReference type="NCBI Taxonomy" id="383855"/>
    <lineage>
        <taxon>Eukaryota</taxon>
        <taxon>Fungi</taxon>
        <taxon>Dikarya</taxon>
        <taxon>Ascomycota</taxon>
        <taxon>Pezizomycotina</taxon>
        <taxon>Dothideomycetes</taxon>
        <taxon>Dothideomycetidae</taxon>
        <taxon>Mycosphaerellales</taxon>
        <taxon>Mycosphaerellaceae</taxon>
        <taxon>Pseudocercospora</taxon>
    </lineage>
</organism>
<dbReference type="HOGENOM" id="CLU_404964_0_0_1"/>
<feature type="compositionally biased region" description="Basic and acidic residues" evidence="2">
    <location>
        <begin position="116"/>
        <end position="130"/>
    </location>
</feature>